<evidence type="ECO:0000313" key="10">
    <source>
        <dbReference type="Proteomes" id="UP001300502"/>
    </source>
</evidence>
<dbReference type="InterPro" id="IPR036410">
    <property type="entry name" value="HSP_DnaJ_Cys-rich_dom_sf"/>
</dbReference>
<dbReference type="CDD" id="cd06257">
    <property type="entry name" value="DnaJ"/>
    <property type="match status" value="1"/>
</dbReference>
<feature type="domain" description="J" evidence="7">
    <location>
        <begin position="29"/>
        <end position="90"/>
    </location>
</feature>
<feature type="domain" description="CR-type" evidence="8">
    <location>
        <begin position="148"/>
        <end position="233"/>
    </location>
</feature>
<dbReference type="PANTHER" id="PTHR43888">
    <property type="entry name" value="DNAJ-LIKE-2, ISOFORM A-RELATED"/>
    <property type="match status" value="1"/>
</dbReference>
<evidence type="ECO:0000256" key="1">
    <source>
        <dbReference type="ARBA" id="ARBA00022723"/>
    </source>
</evidence>
<gene>
    <name evidence="9" type="ORF">GAYE_HPESCF16G0163</name>
</gene>
<evidence type="ECO:0000256" key="4">
    <source>
        <dbReference type="ARBA" id="ARBA00022833"/>
    </source>
</evidence>
<dbReference type="Pfam" id="PF00226">
    <property type="entry name" value="DnaJ"/>
    <property type="match status" value="1"/>
</dbReference>
<dbReference type="Gene3D" id="1.10.287.110">
    <property type="entry name" value="DnaJ domain"/>
    <property type="match status" value="1"/>
</dbReference>
<dbReference type="SUPFAM" id="SSF46565">
    <property type="entry name" value="Chaperone J-domain"/>
    <property type="match status" value="1"/>
</dbReference>
<evidence type="ECO:0008006" key="11">
    <source>
        <dbReference type="Google" id="ProtNLM"/>
    </source>
</evidence>
<dbReference type="FunFam" id="2.10.230.10:FF:000001">
    <property type="entry name" value="DnaJ subfamily A member 2"/>
    <property type="match status" value="1"/>
</dbReference>
<accession>A0AAV9I5F7</accession>
<dbReference type="EMBL" id="JANCYU010000003">
    <property type="protein sequence ID" value="KAK4522283.1"/>
    <property type="molecule type" value="Genomic_DNA"/>
</dbReference>
<dbReference type="FunFam" id="1.10.287.110:FF:000041">
    <property type="entry name" value="Chaperone protein DNAj, putative"/>
    <property type="match status" value="1"/>
</dbReference>
<feature type="compositionally biased region" description="Basic and acidic residues" evidence="6">
    <location>
        <begin position="395"/>
        <end position="409"/>
    </location>
</feature>
<dbReference type="SUPFAM" id="SSF57938">
    <property type="entry name" value="DnaJ/Hsp40 cysteine-rich domain"/>
    <property type="match status" value="1"/>
</dbReference>
<dbReference type="PROSITE" id="PS51188">
    <property type="entry name" value="ZF_CR"/>
    <property type="match status" value="1"/>
</dbReference>
<dbReference type="Proteomes" id="UP001300502">
    <property type="component" value="Unassembled WGS sequence"/>
</dbReference>
<proteinExistence type="inferred from homology"/>
<dbReference type="GO" id="GO:0005524">
    <property type="term" value="F:ATP binding"/>
    <property type="evidence" value="ECO:0007669"/>
    <property type="project" value="InterPro"/>
</dbReference>
<sequence length="430" mass="47799">MFNGFGSFGGFSGTGASSSRRQQQVDNKKYYELLGVSQEASKDEIKKAYRKLAIKLHPDKGGDEEKFKEVTRAFEVLSDDEKRRIYDQYGEEGLSQEGMSSGMNAEDIFEAFFGGGLFGSSRSRSRGPRKGEDVVHALKVTLNDLYNGKTSKLALNRHRICPSCDGKGTTHPNGVTKCKTCNGQGVRVQIRQIGPGMVQQMQSVCPDCSGSGESIKEKDKCTKCKGQKVVKERKVLEVYVEPGTEHGQKLVFSGEADEEPGTVPGDVIVVIQQKEHELFKRKGSNLIMEKEISLVEALCGVSFTIEHLDGRTLLVKTEPGTVLEPDCIKTIPGEGMPLYGNRTIHGNLFIKFRVQFPEYLSEEQRALLDRVLGPRPDVSLNGKEENIEQVSMIDYRPEHGRDSNRRSENAYDEDDEEGMESGPRVQCAQQ</sequence>
<evidence type="ECO:0000256" key="3">
    <source>
        <dbReference type="ARBA" id="ARBA00022771"/>
    </source>
</evidence>
<dbReference type="Pfam" id="PF00684">
    <property type="entry name" value="DnaJ_CXXCXGXG"/>
    <property type="match status" value="1"/>
</dbReference>
<dbReference type="CDD" id="cd10719">
    <property type="entry name" value="DnaJ_zf"/>
    <property type="match status" value="1"/>
</dbReference>
<dbReference type="InterPro" id="IPR036869">
    <property type="entry name" value="J_dom_sf"/>
</dbReference>
<keyword evidence="10" id="KW-1185">Reference proteome</keyword>
<dbReference type="PRINTS" id="PR00625">
    <property type="entry name" value="JDOMAIN"/>
</dbReference>
<dbReference type="GO" id="GO:0051082">
    <property type="term" value="F:unfolded protein binding"/>
    <property type="evidence" value="ECO:0007669"/>
    <property type="project" value="InterPro"/>
</dbReference>
<dbReference type="GO" id="GO:0030544">
    <property type="term" value="F:Hsp70 protein binding"/>
    <property type="evidence" value="ECO:0007669"/>
    <property type="project" value="InterPro"/>
</dbReference>
<dbReference type="InterPro" id="IPR018253">
    <property type="entry name" value="DnaJ_domain_CS"/>
</dbReference>
<keyword evidence="1 5" id="KW-0479">Metal-binding</keyword>
<dbReference type="GO" id="GO:0008270">
    <property type="term" value="F:zinc ion binding"/>
    <property type="evidence" value="ECO:0007669"/>
    <property type="project" value="UniProtKB-KW"/>
</dbReference>
<dbReference type="Pfam" id="PF01556">
    <property type="entry name" value="DnaJ_C"/>
    <property type="match status" value="1"/>
</dbReference>
<evidence type="ECO:0000259" key="8">
    <source>
        <dbReference type="PROSITE" id="PS51188"/>
    </source>
</evidence>
<name>A0AAV9I5F7_9RHOD</name>
<dbReference type="PROSITE" id="PS00636">
    <property type="entry name" value="DNAJ_1"/>
    <property type="match status" value="1"/>
</dbReference>
<feature type="region of interest" description="Disordered" evidence="6">
    <location>
        <begin position="1"/>
        <end position="23"/>
    </location>
</feature>
<reference evidence="9 10" key="1">
    <citation type="submission" date="2022-07" db="EMBL/GenBank/DDBJ databases">
        <title>Genome-wide signatures of adaptation to extreme environments.</title>
        <authorList>
            <person name="Cho C.H."/>
            <person name="Yoon H.S."/>
        </authorList>
    </citation>
    <scope>NUCLEOTIDE SEQUENCE [LARGE SCALE GENOMIC DNA]</scope>
    <source>
        <strain evidence="9 10">108.79 E11</strain>
    </source>
</reference>
<dbReference type="InterPro" id="IPR002939">
    <property type="entry name" value="DnaJ_C"/>
</dbReference>
<dbReference type="AlphaFoldDB" id="A0AAV9I5F7"/>
<feature type="compositionally biased region" description="Gly residues" evidence="6">
    <location>
        <begin position="1"/>
        <end position="13"/>
    </location>
</feature>
<evidence type="ECO:0000256" key="5">
    <source>
        <dbReference type="PROSITE-ProRule" id="PRU00546"/>
    </source>
</evidence>
<feature type="region of interest" description="Disordered" evidence="6">
    <location>
        <begin position="378"/>
        <end position="430"/>
    </location>
</feature>
<comment type="caution">
    <text evidence="9">The sequence shown here is derived from an EMBL/GenBank/DDBJ whole genome shotgun (WGS) entry which is preliminary data.</text>
</comment>
<dbReference type="CDD" id="cd10747">
    <property type="entry name" value="DnaJ_C"/>
    <property type="match status" value="1"/>
</dbReference>
<dbReference type="InterPro" id="IPR044713">
    <property type="entry name" value="DNJA1/2-like"/>
</dbReference>
<dbReference type="SUPFAM" id="SSF49493">
    <property type="entry name" value="HSP40/DnaJ peptide-binding domain"/>
    <property type="match status" value="2"/>
</dbReference>
<protein>
    <recommendedName>
        <fullName evidence="11">DnaJ homolog subfamily A member 2</fullName>
    </recommendedName>
</protein>
<dbReference type="GO" id="GO:0006457">
    <property type="term" value="P:protein folding"/>
    <property type="evidence" value="ECO:0007669"/>
    <property type="project" value="InterPro"/>
</dbReference>
<keyword evidence="2" id="KW-0677">Repeat</keyword>
<dbReference type="HAMAP" id="MF_01152">
    <property type="entry name" value="DnaJ"/>
    <property type="match status" value="1"/>
</dbReference>
<dbReference type="InterPro" id="IPR008971">
    <property type="entry name" value="HSP40/DnaJ_pept-bd"/>
</dbReference>
<dbReference type="GO" id="GO:0009408">
    <property type="term" value="P:response to heat"/>
    <property type="evidence" value="ECO:0007669"/>
    <property type="project" value="InterPro"/>
</dbReference>
<organism evidence="9 10">
    <name type="scientific">Galdieria yellowstonensis</name>
    <dbReference type="NCBI Taxonomy" id="3028027"/>
    <lineage>
        <taxon>Eukaryota</taxon>
        <taxon>Rhodophyta</taxon>
        <taxon>Bangiophyceae</taxon>
        <taxon>Galdieriales</taxon>
        <taxon>Galdieriaceae</taxon>
        <taxon>Galdieria</taxon>
    </lineage>
</organism>
<evidence type="ECO:0000256" key="6">
    <source>
        <dbReference type="SAM" id="MobiDB-lite"/>
    </source>
</evidence>
<evidence type="ECO:0000313" key="9">
    <source>
        <dbReference type="EMBL" id="KAK4522283.1"/>
    </source>
</evidence>
<dbReference type="InterPro" id="IPR001623">
    <property type="entry name" value="DnaJ_domain"/>
</dbReference>
<feature type="zinc finger region" description="CR-type" evidence="5">
    <location>
        <begin position="148"/>
        <end position="233"/>
    </location>
</feature>
<dbReference type="Gene3D" id="2.10.230.10">
    <property type="entry name" value="Heat shock protein DnaJ, cysteine-rich domain"/>
    <property type="match status" value="1"/>
</dbReference>
<dbReference type="InterPro" id="IPR012724">
    <property type="entry name" value="DnaJ"/>
</dbReference>
<dbReference type="PROSITE" id="PS50076">
    <property type="entry name" value="DNAJ_2"/>
    <property type="match status" value="1"/>
</dbReference>
<evidence type="ECO:0000256" key="2">
    <source>
        <dbReference type="ARBA" id="ARBA00022737"/>
    </source>
</evidence>
<evidence type="ECO:0000259" key="7">
    <source>
        <dbReference type="PROSITE" id="PS50076"/>
    </source>
</evidence>
<dbReference type="InterPro" id="IPR001305">
    <property type="entry name" value="HSP_DnaJ_Cys-rich_dom"/>
</dbReference>
<keyword evidence="4 5" id="KW-0862">Zinc</keyword>
<keyword evidence="3 5" id="KW-0863">Zinc-finger</keyword>
<dbReference type="SMART" id="SM00271">
    <property type="entry name" value="DnaJ"/>
    <property type="match status" value="1"/>
</dbReference>
<feature type="compositionally biased region" description="Acidic residues" evidence="6">
    <location>
        <begin position="410"/>
        <end position="419"/>
    </location>
</feature>
<dbReference type="Gene3D" id="2.60.260.20">
    <property type="entry name" value="Urease metallochaperone UreE, N-terminal domain"/>
    <property type="match status" value="2"/>
</dbReference>
<dbReference type="FunFam" id="2.60.260.20:FF:000003">
    <property type="entry name" value="DnaJ subfamily A member 2"/>
    <property type="match status" value="1"/>
</dbReference>